<dbReference type="RefSeq" id="WP_062129759.1">
    <property type="nucleotide sequence ID" value="NZ_LRBG01000022.1"/>
</dbReference>
<name>A0A149PN43_9BURK</name>
<proteinExistence type="predicted"/>
<dbReference type="EMBL" id="LRBG01000022">
    <property type="protein sequence ID" value="KXU86470.1"/>
    <property type="molecule type" value="Genomic_DNA"/>
</dbReference>
<protein>
    <submittedName>
        <fullName evidence="1">Uncharacterized protein</fullName>
    </submittedName>
</protein>
<comment type="caution">
    <text evidence="1">The sequence shown here is derived from an EMBL/GenBank/DDBJ whole genome shotgun (WGS) entry which is preliminary data.</text>
</comment>
<gene>
    <name evidence="1" type="ORF">CI15_18700</name>
</gene>
<evidence type="ECO:0000313" key="1">
    <source>
        <dbReference type="EMBL" id="KXU86470.1"/>
    </source>
</evidence>
<organism evidence="1 2">
    <name type="scientific">Paraburkholderia monticola</name>
    <dbReference type="NCBI Taxonomy" id="1399968"/>
    <lineage>
        <taxon>Bacteria</taxon>
        <taxon>Pseudomonadati</taxon>
        <taxon>Pseudomonadota</taxon>
        <taxon>Betaproteobacteria</taxon>
        <taxon>Burkholderiales</taxon>
        <taxon>Burkholderiaceae</taxon>
        <taxon>Paraburkholderia</taxon>
    </lineage>
</organism>
<evidence type="ECO:0000313" key="2">
    <source>
        <dbReference type="Proteomes" id="UP000075613"/>
    </source>
</evidence>
<keyword evidence="2" id="KW-1185">Reference proteome</keyword>
<accession>A0A149PN43</accession>
<dbReference type="AlphaFoldDB" id="A0A149PN43"/>
<dbReference type="STRING" id="1399968.CI15_18700"/>
<sequence length="405" mass="45331">MFFDQQMIDDQAGYPALQRAMQRVNELVQWLANGRWLTQQDAFIKEQALALLLADPAQFLNVLRLVSLTPRRLLPDARNVPSCIQYLSTAFETQRIDLKQELPERPSNIGKVDINRYSGYPDQIYANLTSSKATARAHGIETIRGSDKIYSTQQSLIFAPIILRNRLALQNLVQMTSSCTAVFGLERGGALWSDYIGLMTRGQTGSIKLPKPPKNPTRVFVENIEKYVTAWQASNTTNPQARLTIGIAETMVSGGSANRVLKAARTIANAHSNVNLKLLFARHTHHRSGDELTDFFSLKVKQSRKLSLFRDAEDEVLSLPGIRRDGGDVEMFIANAQYLLGEDIDYQLTYNGQSADKPLVIFDKVRDQIKAVCISPSGGHTAREMLIRLVLGCYDETLAEFGIRL</sequence>
<dbReference type="Proteomes" id="UP000075613">
    <property type="component" value="Unassembled WGS sequence"/>
</dbReference>
<dbReference type="OrthoDB" id="9920259at2"/>
<reference evidence="1 2" key="1">
    <citation type="journal article" date="2015" name="Int. J. Syst. Evol. Microbiol.">
        <title>Burkholderia monticola sp. nov., isolated from mountain soil.</title>
        <authorList>
            <person name="Baek I."/>
            <person name="Seo B."/>
            <person name="Lee I."/>
            <person name="Yi H."/>
            <person name="Chun J."/>
        </authorList>
    </citation>
    <scope>NUCLEOTIDE SEQUENCE [LARGE SCALE GENOMIC DNA]</scope>
    <source>
        <strain evidence="1 2">JC2948</strain>
    </source>
</reference>